<evidence type="ECO:0000256" key="5">
    <source>
        <dbReference type="RuleBase" id="RU362110"/>
    </source>
</evidence>
<feature type="domain" description="Glycosyl hydrolase family 32 C-terminal" evidence="7">
    <location>
        <begin position="343"/>
        <end position="492"/>
    </location>
</feature>
<dbReference type="RefSeq" id="WP_086350844.1">
    <property type="nucleotide sequence ID" value="NZ_CP147247.1"/>
</dbReference>
<dbReference type="Gene3D" id="2.60.120.560">
    <property type="entry name" value="Exo-inulinase, domain 1"/>
    <property type="match status" value="1"/>
</dbReference>
<evidence type="ECO:0000313" key="9">
    <source>
        <dbReference type="EMBL" id="WYJ91419.1"/>
    </source>
</evidence>
<dbReference type="InterPro" id="IPR023296">
    <property type="entry name" value="Glyco_hydro_beta-prop_sf"/>
</dbReference>
<organism evidence="8">
    <name type="scientific">Candidatus Enterococcus clewellii</name>
    <dbReference type="NCBI Taxonomy" id="1834193"/>
    <lineage>
        <taxon>Bacteria</taxon>
        <taxon>Bacillati</taxon>
        <taxon>Bacillota</taxon>
        <taxon>Bacilli</taxon>
        <taxon>Lactobacillales</taxon>
        <taxon>Enterococcaceae</taxon>
        <taxon>Enterococcus</taxon>
    </lineage>
</organism>
<dbReference type="SMART" id="SM00640">
    <property type="entry name" value="Glyco_32"/>
    <property type="match status" value="1"/>
</dbReference>
<keyword evidence="3 5" id="KW-0378">Hydrolase</keyword>
<dbReference type="Proteomes" id="UP000195141">
    <property type="component" value="Chromosome"/>
</dbReference>
<evidence type="ECO:0000256" key="4">
    <source>
        <dbReference type="ARBA" id="ARBA00023295"/>
    </source>
</evidence>
<dbReference type="EC" id="3.2.1.26" evidence="2"/>
<dbReference type="Gene3D" id="2.115.10.20">
    <property type="entry name" value="Glycosyl hydrolase domain, family 43"/>
    <property type="match status" value="1"/>
</dbReference>
<evidence type="ECO:0000256" key="3">
    <source>
        <dbReference type="ARBA" id="ARBA00022801"/>
    </source>
</evidence>
<dbReference type="InterPro" id="IPR051214">
    <property type="entry name" value="GH32_Enzymes"/>
</dbReference>
<dbReference type="PROSITE" id="PS00609">
    <property type="entry name" value="GLYCOSYL_HYDROL_F32"/>
    <property type="match status" value="1"/>
</dbReference>
<keyword evidence="4 5" id="KW-0326">Glycosidase</keyword>
<reference evidence="9" key="2">
    <citation type="submission" date="2017-05" db="EMBL/GenBank/DDBJ databases">
        <authorList>
            <consortium name="The Broad Institute Genomics Platform"/>
            <consortium name="The Broad Institute Genomic Center for Infectious Diseases"/>
            <person name="Earl A."/>
            <person name="Manson A."/>
            <person name="Schwartman J."/>
            <person name="Gilmore M."/>
            <person name="Abouelleil A."/>
            <person name="Cao P."/>
            <person name="Chapman S."/>
            <person name="Cusick C."/>
            <person name="Shea T."/>
            <person name="Young S."/>
            <person name="Neafsey D."/>
            <person name="Nusbaum C."/>
            <person name="Birren B."/>
        </authorList>
    </citation>
    <scope>NUCLEOTIDE SEQUENCE</scope>
    <source>
        <strain evidence="9">9E7_DIV0242</strain>
    </source>
</reference>
<reference evidence="8" key="1">
    <citation type="submission" date="2017-05" db="EMBL/GenBank/DDBJ databases">
        <title>The Genome Sequence of Enterococcus sp. 9E7_DIV0242.</title>
        <authorList>
            <consortium name="The Broad Institute Genomics Platform"/>
            <consortium name="The Broad Institute Genomic Center for Infectious Diseases"/>
            <person name="Earl A."/>
            <person name="Manson A."/>
            <person name="Schwartman J."/>
            <person name="Gilmore M."/>
            <person name="Abouelleil A."/>
            <person name="Cao P."/>
            <person name="Chapman S."/>
            <person name="Cusick C."/>
            <person name="Shea T."/>
            <person name="Young S."/>
            <person name="Neafsey D."/>
            <person name="Nusbaum C."/>
            <person name="Birren B."/>
        </authorList>
    </citation>
    <scope>NUCLEOTIDE SEQUENCE [LARGE SCALE GENOMIC DNA]</scope>
    <source>
        <strain evidence="8">9E7_DIV0242</strain>
    </source>
</reference>
<sequence>MFNERMTEKIRAAQRVIDANKETVSKGEMRQQYHFMPEAGWLNDPNGLIYFKENYHFFYQCNPYDSFWGAMHWGHAVSDDLLHWEYLPLALAPSHEYDDHPQGGCFSGSAIEHNGRLYLFYTSAANSGGGVIQNQSMAYSDDGINFQKFEKNPIIVSPPSGYDMVDFRDPKVWKHDEFFYMVVSGKKDQLAHALLYRSKNLEDWAFFNVLAESRGELGYMWECPDFFSITNEQGEKYVLTFSPMGVEERTSIYLVGEMNYDTGKFNYSTMGTIDWGLDYYAPQSFLDKKGRRIMVAWANEWQWMPWWKDWGPTYKEGWCGSFNLLREVVLDEDNRLKFLPINELKSIRLRECTLEKEIIEQEELLIPTADGNSFEMMLTIDLTKTTATQFSLKLRCNEELATIATFDLAKQMLYVNRDHSDNWSNGTSKSTLLLQEEERLIIHLFSDQSSIELFTDNYKTNHSLNVFAGSDQNKNFLSVDKGQLVVEELVTWSLAKTML</sequence>
<evidence type="ECO:0000313" key="10">
    <source>
        <dbReference type="Proteomes" id="UP000195141"/>
    </source>
</evidence>
<evidence type="ECO:0000259" key="7">
    <source>
        <dbReference type="Pfam" id="PF08244"/>
    </source>
</evidence>
<dbReference type="EMBL" id="NGMM01000008">
    <property type="protein sequence ID" value="OTP10565.1"/>
    <property type="molecule type" value="Genomic_DNA"/>
</dbReference>
<dbReference type="InterPro" id="IPR013320">
    <property type="entry name" value="ConA-like_dom_sf"/>
</dbReference>
<dbReference type="CDD" id="cd08996">
    <property type="entry name" value="GH32_FFase"/>
    <property type="match status" value="1"/>
</dbReference>
<protein>
    <recommendedName>
        <fullName evidence="2">beta-fructofuranosidase</fullName>
        <ecNumber evidence="2">3.2.1.26</ecNumber>
    </recommendedName>
</protein>
<gene>
    <name evidence="9" type="ORF">A5888_003187</name>
    <name evidence="8" type="ORF">A5888_003863</name>
</gene>
<evidence type="ECO:0000313" key="8">
    <source>
        <dbReference type="EMBL" id="OTP10565.1"/>
    </source>
</evidence>
<dbReference type="SUPFAM" id="SSF49899">
    <property type="entry name" value="Concanavalin A-like lectins/glucanases"/>
    <property type="match status" value="1"/>
</dbReference>
<dbReference type="PANTHER" id="PTHR43101">
    <property type="entry name" value="BETA-FRUCTOSIDASE"/>
    <property type="match status" value="1"/>
</dbReference>
<feature type="domain" description="Glycosyl hydrolase family 32 N-terminal" evidence="6">
    <location>
        <begin position="34"/>
        <end position="336"/>
    </location>
</feature>
<dbReference type="OrthoDB" id="9759709at2"/>
<dbReference type="InterPro" id="IPR013189">
    <property type="entry name" value="Glyco_hydro_32_C"/>
</dbReference>
<reference evidence="9" key="3">
    <citation type="submission" date="2024-03" db="EMBL/GenBank/DDBJ databases">
        <title>The Genome Sequence of Enterococcus sp. DIV0242b.</title>
        <authorList>
            <consortium name="The Broad Institute Genomics Platform"/>
            <consortium name="The Broad Institute Microbial Omics Core"/>
            <consortium name="The Broad Institute Genomic Center for Infectious Diseases"/>
            <person name="Earl A."/>
            <person name="Manson A."/>
            <person name="Gilmore M."/>
            <person name="Schwartman J."/>
            <person name="Shea T."/>
            <person name="Abouelleil A."/>
            <person name="Cao P."/>
            <person name="Chapman S."/>
            <person name="Cusick C."/>
            <person name="Young S."/>
            <person name="Neafsey D."/>
            <person name="Nusbaum C."/>
            <person name="Birren B."/>
        </authorList>
    </citation>
    <scope>NUCLEOTIDE SEQUENCE</scope>
    <source>
        <strain evidence="9">9E7_DIV0242</strain>
    </source>
</reference>
<name>A0A242K0T1_9ENTE</name>
<evidence type="ECO:0000256" key="2">
    <source>
        <dbReference type="ARBA" id="ARBA00012758"/>
    </source>
</evidence>
<comment type="similarity">
    <text evidence="1 5">Belongs to the glycosyl hydrolase 32 family.</text>
</comment>
<dbReference type="Pfam" id="PF00251">
    <property type="entry name" value="Glyco_hydro_32N"/>
    <property type="match status" value="1"/>
</dbReference>
<dbReference type="InterPro" id="IPR013148">
    <property type="entry name" value="Glyco_hydro_32_N"/>
</dbReference>
<dbReference type="InterPro" id="IPR001362">
    <property type="entry name" value="Glyco_hydro_32"/>
</dbReference>
<dbReference type="PANTHER" id="PTHR43101:SF1">
    <property type="entry name" value="BETA-FRUCTOSIDASE"/>
    <property type="match status" value="1"/>
</dbReference>
<evidence type="ECO:0000256" key="1">
    <source>
        <dbReference type="ARBA" id="ARBA00009902"/>
    </source>
</evidence>
<accession>A0A242K0T1</accession>
<dbReference type="GO" id="GO:0004564">
    <property type="term" value="F:beta-fructofuranosidase activity"/>
    <property type="evidence" value="ECO:0007669"/>
    <property type="project" value="UniProtKB-EC"/>
</dbReference>
<keyword evidence="10" id="KW-1185">Reference proteome</keyword>
<dbReference type="GO" id="GO:0005975">
    <property type="term" value="P:carbohydrate metabolic process"/>
    <property type="evidence" value="ECO:0007669"/>
    <property type="project" value="InterPro"/>
</dbReference>
<proteinExistence type="inferred from homology"/>
<dbReference type="EMBL" id="CP147247">
    <property type="protein sequence ID" value="WYJ91419.1"/>
    <property type="molecule type" value="Genomic_DNA"/>
</dbReference>
<dbReference type="AlphaFoldDB" id="A0A242K0T1"/>
<evidence type="ECO:0000259" key="6">
    <source>
        <dbReference type="Pfam" id="PF00251"/>
    </source>
</evidence>
<dbReference type="InterPro" id="IPR018053">
    <property type="entry name" value="Glyco_hydro_32_AS"/>
</dbReference>
<dbReference type="Pfam" id="PF08244">
    <property type="entry name" value="Glyco_hydro_32C"/>
    <property type="match status" value="1"/>
</dbReference>
<dbReference type="SUPFAM" id="SSF75005">
    <property type="entry name" value="Arabinanase/levansucrase/invertase"/>
    <property type="match status" value="1"/>
</dbReference>